<dbReference type="EMBL" id="CP054569">
    <property type="protein sequence ID" value="QKQ49746.1"/>
    <property type="molecule type" value="Genomic_DNA"/>
</dbReference>
<gene>
    <name evidence="1" type="ORF">FOC81_24815</name>
</gene>
<organism evidence="1 2">
    <name type="scientific">Achromobacter denitrificans</name>
    <name type="common">Alcaligenes denitrificans</name>
    <dbReference type="NCBI Taxonomy" id="32002"/>
    <lineage>
        <taxon>Bacteria</taxon>
        <taxon>Pseudomonadati</taxon>
        <taxon>Pseudomonadota</taxon>
        <taxon>Betaproteobacteria</taxon>
        <taxon>Burkholderiales</taxon>
        <taxon>Alcaligenaceae</taxon>
        <taxon>Achromobacter</taxon>
    </lineage>
</organism>
<dbReference type="RefSeq" id="WP_174717049.1">
    <property type="nucleotide sequence ID" value="NZ_CP054569.1"/>
</dbReference>
<reference evidence="1 2" key="1">
    <citation type="submission" date="2020-05" db="EMBL/GenBank/DDBJ databases">
        <title>FDA dAtabase for Regulatory Grade micrObial Sequences (FDA-ARGOS): Supporting development and validation of Infectious Disease Dx tests.</title>
        <authorList>
            <person name="Sproer C."/>
            <person name="Gronow S."/>
            <person name="Severitt S."/>
            <person name="Schroder I."/>
            <person name="Tallon L."/>
            <person name="Sadzewicz L."/>
            <person name="Zhao X."/>
            <person name="Vavikolanu K."/>
            <person name="Mehta A."/>
            <person name="Aluvathingal J."/>
            <person name="Nadendla S."/>
            <person name="Myers T."/>
            <person name="Yan Y."/>
            <person name="Sichtig H."/>
        </authorList>
    </citation>
    <scope>NUCLEOTIDE SEQUENCE [LARGE SCALE GENOMIC DNA]</scope>
    <source>
        <strain evidence="1 2">FDAARGOS_787</strain>
    </source>
</reference>
<evidence type="ECO:0000313" key="1">
    <source>
        <dbReference type="EMBL" id="QKQ49746.1"/>
    </source>
</evidence>
<dbReference type="Gene3D" id="3.30.1460.10">
    <property type="match status" value="1"/>
</dbReference>
<dbReference type="Proteomes" id="UP000509782">
    <property type="component" value="Chromosome"/>
</dbReference>
<name>A0A6N0JSX8_ACHDE</name>
<sequence length="126" mass="13900">MNSLDQALHAFGEDIGMPGLALGARGNVALQLESGRRVAIEPSEDEVLVYVSDPVPYDAPERLMQAWRRAHHSRQDGWPVQAALREQDGLPRLLAATRLAAADASALRLKQTVDYLSRWLDAARDD</sequence>
<accession>A0A6N0JSX8</accession>
<protein>
    <recommendedName>
        <fullName evidence="3">Type III secretion chaperone SycN</fullName>
    </recommendedName>
</protein>
<evidence type="ECO:0008006" key="3">
    <source>
        <dbReference type="Google" id="ProtNLM"/>
    </source>
</evidence>
<proteinExistence type="predicted"/>
<evidence type="ECO:0000313" key="2">
    <source>
        <dbReference type="Proteomes" id="UP000509782"/>
    </source>
</evidence>
<dbReference type="AlphaFoldDB" id="A0A6N0JSX8"/>
<dbReference type="SUPFAM" id="SSF69635">
    <property type="entry name" value="Type III secretory system chaperone-like"/>
    <property type="match status" value="1"/>
</dbReference>